<name>A0AAN9IDT2_CROPI</name>
<dbReference type="EMBL" id="JAYWIO010000003">
    <property type="protein sequence ID" value="KAK7273430.1"/>
    <property type="molecule type" value="Genomic_DNA"/>
</dbReference>
<protein>
    <submittedName>
        <fullName evidence="2">Uncharacterized protein</fullName>
    </submittedName>
</protein>
<proteinExistence type="predicted"/>
<feature type="compositionally biased region" description="Low complexity" evidence="1">
    <location>
        <begin position="8"/>
        <end position="20"/>
    </location>
</feature>
<evidence type="ECO:0000256" key="1">
    <source>
        <dbReference type="SAM" id="MobiDB-lite"/>
    </source>
</evidence>
<comment type="caution">
    <text evidence="2">The sequence shown here is derived from an EMBL/GenBank/DDBJ whole genome shotgun (WGS) entry which is preliminary data.</text>
</comment>
<organism evidence="2 3">
    <name type="scientific">Crotalaria pallida</name>
    <name type="common">Smooth rattlebox</name>
    <name type="synonym">Crotalaria striata</name>
    <dbReference type="NCBI Taxonomy" id="3830"/>
    <lineage>
        <taxon>Eukaryota</taxon>
        <taxon>Viridiplantae</taxon>
        <taxon>Streptophyta</taxon>
        <taxon>Embryophyta</taxon>
        <taxon>Tracheophyta</taxon>
        <taxon>Spermatophyta</taxon>
        <taxon>Magnoliopsida</taxon>
        <taxon>eudicotyledons</taxon>
        <taxon>Gunneridae</taxon>
        <taxon>Pentapetalae</taxon>
        <taxon>rosids</taxon>
        <taxon>fabids</taxon>
        <taxon>Fabales</taxon>
        <taxon>Fabaceae</taxon>
        <taxon>Papilionoideae</taxon>
        <taxon>50 kb inversion clade</taxon>
        <taxon>genistoids sensu lato</taxon>
        <taxon>core genistoids</taxon>
        <taxon>Crotalarieae</taxon>
        <taxon>Crotalaria</taxon>
    </lineage>
</organism>
<keyword evidence="3" id="KW-1185">Reference proteome</keyword>
<reference evidence="2 3" key="1">
    <citation type="submission" date="2024-01" db="EMBL/GenBank/DDBJ databases">
        <title>The genomes of 5 underutilized Papilionoideae crops provide insights into root nodulation and disease resistanc.</title>
        <authorList>
            <person name="Yuan L."/>
        </authorList>
    </citation>
    <scope>NUCLEOTIDE SEQUENCE [LARGE SCALE GENOMIC DNA]</scope>
    <source>
        <strain evidence="2">ZHUSHIDOU_FW_LH</strain>
        <tissue evidence="2">Leaf</tissue>
    </source>
</reference>
<dbReference type="AlphaFoldDB" id="A0AAN9IDT2"/>
<gene>
    <name evidence="2" type="ORF">RIF29_14479</name>
</gene>
<accession>A0AAN9IDT2</accession>
<feature type="region of interest" description="Disordered" evidence="1">
    <location>
        <begin position="1"/>
        <end position="30"/>
    </location>
</feature>
<evidence type="ECO:0000313" key="2">
    <source>
        <dbReference type="EMBL" id="KAK7273430.1"/>
    </source>
</evidence>
<dbReference type="Proteomes" id="UP001372338">
    <property type="component" value="Unassembled WGS sequence"/>
</dbReference>
<sequence length="127" mass="13870">MAKKKGKASATNTPSPSSSNRPEEEHFDPVKSLASLDLSVLDEEDIAGIDNLSAKEADSLIQTLETLKARLKGKGKKASIAAIDNEKGMNDQLMNDNSSDSRESLNIQMKTVTDKKEDYNRKASMEL</sequence>
<evidence type="ECO:0000313" key="3">
    <source>
        <dbReference type="Proteomes" id="UP001372338"/>
    </source>
</evidence>